<reference evidence="1" key="1">
    <citation type="submission" date="2023-07" db="EMBL/GenBank/DDBJ databases">
        <title>Chromosome-level Genome Assembly of Striped Snakehead (Channa striata).</title>
        <authorList>
            <person name="Liu H."/>
        </authorList>
    </citation>
    <scope>NUCLEOTIDE SEQUENCE</scope>
    <source>
        <strain evidence="1">Gz</strain>
        <tissue evidence="1">Muscle</tissue>
    </source>
</reference>
<evidence type="ECO:0000313" key="1">
    <source>
        <dbReference type="EMBL" id="KAK2843985.1"/>
    </source>
</evidence>
<dbReference type="Proteomes" id="UP001187415">
    <property type="component" value="Unassembled WGS sequence"/>
</dbReference>
<organism evidence="1 2">
    <name type="scientific">Channa striata</name>
    <name type="common">Snakehead murrel</name>
    <name type="synonym">Ophicephalus striatus</name>
    <dbReference type="NCBI Taxonomy" id="64152"/>
    <lineage>
        <taxon>Eukaryota</taxon>
        <taxon>Metazoa</taxon>
        <taxon>Chordata</taxon>
        <taxon>Craniata</taxon>
        <taxon>Vertebrata</taxon>
        <taxon>Euteleostomi</taxon>
        <taxon>Actinopterygii</taxon>
        <taxon>Neopterygii</taxon>
        <taxon>Teleostei</taxon>
        <taxon>Neoteleostei</taxon>
        <taxon>Acanthomorphata</taxon>
        <taxon>Anabantaria</taxon>
        <taxon>Anabantiformes</taxon>
        <taxon>Channoidei</taxon>
        <taxon>Channidae</taxon>
        <taxon>Channa</taxon>
    </lineage>
</organism>
<name>A0AA88SM26_CHASR</name>
<comment type="caution">
    <text evidence="1">The sequence shown here is derived from an EMBL/GenBank/DDBJ whole genome shotgun (WGS) entry which is preliminary data.</text>
</comment>
<keyword evidence="2" id="KW-1185">Reference proteome</keyword>
<accession>A0AA88SM26</accession>
<dbReference type="EMBL" id="JAUPFM010000008">
    <property type="protein sequence ID" value="KAK2843985.1"/>
    <property type="molecule type" value="Genomic_DNA"/>
</dbReference>
<sequence>MEIERSNRQNRSKLTICQKVTGSESTGTEGPGAVDNTLQSYGDNLILQGHSQRRMASPRQWATALTFIQLMTVRFRSR</sequence>
<protein>
    <submittedName>
        <fullName evidence="1">Uncharacterized protein</fullName>
    </submittedName>
</protein>
<evidence type="ECO:0000313" key="2">
    <source>
        <dbReference type="Proteomes" id="UP001187415"/>
    </source>
</evidence>
<gene>
    <name evidence="1" type="ORF">Q5P01_010644</name>
</gene>
<proteinExistence type="predicted"/>
<dbReference type="AlphaFoldDB" id="A0AA88SM26"/>